<dbReference type="EMBL" id="JARKNE010000006">
    <property type="protein sequence ID" value="KAK5825142.1"/>
    <property type="molecule type" value="Genomic_DNA"/>
</dbReference>
<sequence length="95" mass="10176">MGVVPATIFTSPSGHPLYIPIGDKVEPWAELCETLGPTIRYLTVARSTLESRECESATGSLCDSGDTQIGSSDATVWVKAKYSTDTARHRSTTQA</sequence>
<evidence type="ECO:0000313" key="1">
    <source>
        <dbReference type="EMBL" id="KAK5825142.1"/>
    </source>
</evidence>
<reference evidence="1 2" key="1">
    <citation type="submission" date="2023-03" db="EMBL/GenBank/DDBJ databases">
        <title>WGS of Gossypium arboreum.</title>
        <authorList>
            <person name="Yu D."/>
        </authorList>
    </citation>
    <scope>NUCLEOTIDE SEQUENCE [LARGE SCALE GENOMIC DNA]</scope>
    <source>
        <tissue evidence="1">Leaf</tissue>
    </source>
</reference>
<gene>
    <name evidence="1" type="ORF">PVK06_019946</name>
</gene>
<name>A0ABR0PL15_GOSAR</name>
<comment type="caution">
    <text evidence="1">The sequence shown here is derived from an EMBL/GenBank/DDBJ whole genome shotgun (WGS) entry which is preliminary data.</text>
</comment>
<accession>A0ABR0PL15</accession>
<evidence type="ECO:0000313" key="2">
    <source>
        <dbReference type="Proteomes" id="UP001358586"/>
    </source>
</evidence>
<protein>
    <submittedName>
        <fullName evidence="1">Uncharacterized protein</fullName>
    </submittedName>
</protein>
<proteinExistence type="predicted"/>
<dbReference type="Proteomes" id="UP001358586">
    <property type="component" value="Chromosome 6"/>
</dbReference>
<organism evidence="1 2">
    <name type="scientific">Gossypium arboreum</name>
    <name type="common">Tree cotton</name>
    <name type="synonym">Gossypium nanking</name>
    <dbReference type="NCBI Taxonomy" id="29729"/>
    <lineage>
        <taxon>Eukaryota</taxon>
        <taxon>Viridiplantae</taxon>
        <taxon>Streptophyta</taxon>
        <taxon>Embryophyta</taxon>
        <taxon>Tracheophyta</taxon>
        <taxon>Spermatophyta</taxon>
        <taxon>Magnoliopsida</taxon>
        <taxon>eudicotyledons</taxon>
        <taxon>Gunneridae</taxon>
        <taxon>Pentapetalae</taxon>
        <taxon>rosids</taxon>
        <taxon>malvids</taxon>
        <taxon>Malvales</taxon>
        <taxon>Malvaceae</taxon>
        <taxon>Malvoideae</taxon>
        <taxon>Gossypium</taxon>
    </lineage>
</organism>
<keyword evidence="2" id="KW-1185">Reference proteome</keyword>